<dbReference type="EMBL" id="REFS01000002">
    <property type="protein sequence ID" value="RMB23994.1"/>
    <property type="molecule type" value="Genomic_DNA"/>
</dbReference>
<dbReference type="SUPFAM" id="SSF50346">
    <property type="entry name" value="PRC-barrel domain"/>
    <property type="match status" value="1"/>
</dbReference>
<dbReference type="InterPro" id="IPR011033">
    <property type="entry name" value="PRC_barrel-like_sf"/>
</dbReference>
<dbReference type="Gene3D" id="2.30.30.240">
    <property type="entry name" value="PRC-barrel domain"/>
    <property type="match status" value="1"/>
</dbReference>
<accession>A0A3M0DR93</accession>
<feature type="domain" description="PRC-barrel" evidence="1">
    <location>
        <begin position="34"/>
        <end position="113"/>
    </location>
</feature>
<dbReference type="InterPro" id="IPR027275">
    <property type="entry name" value="PRC-brl_dom"/>
</dbReference>
<dbReference type="PANTHER" id="PTHR38137:SF2">
    <property type="entry name" value="PRC-BARREL DOMAIN-CONTAINING PROTEIN"/>
    <property type="match status" value="1"/>
</dbReference>
<reference evidence="2 3" key="1">
    <citation type="journal article" date="2015" name="Stand. Genomic Sci.">
        <title>Genomic Encyclopedia of Bacterial and Archaeal Type Strains, Phase III: the genomes of soil and plant-associated and newly described type strains.</title>
        <authorList>
            <person name="Whitman W.B."/>
            <person name="Woyke T."/>
            <person name="Klenk H.P."/>
            <person name="Zhou Y."/>
            <person name="Lilburn T.G."/>
            <person name="Beck B.J."/>
            <person name="De Vos P."/>
            <person name="Vandamme P."/>
            <person name="Eisen J.A."/>
            <person name="Garrity G."/>
            <person name="Hugenholtz P."/>
            <person name="Kyrpides N.C."/>
        </authorList>
    </citation>
    <scope>NUCLEOTIDE SEQUENCE [LARGE SCALE GENOMIC DNA]</scope>
    <source>
        <strain evidence="2 3">CGMCC 1.10124</strain>
    </source>
</reference>
<dbReference type="Proteomes" id="UP000277326">
    <property type="component" value="Unassembled WGS sequence"/>
</dbReference>
<dbReference type="Pfam" id="PF05239">
    <property type="entry name" value="PRC"/>
    <property type="match status" value="1"/>
</dbReference>
<dbReference type="PANTHER" id="PTHR38137">
    <property type="entry name" value="PRC-BARREL DOMAIN PROTEIN"/>
    <property type="match status" value="1"/>
</dbReference>
<evidence type="ECO:0000313" key="2">
    <source>
        <dbReference type="EMBL" id="RMB23994.1"/>
    </source>
</evidence>
<gene>
    <name evidence="2" type="ORF">ATH50_1226</name>
</gene>
<organism evidence="2 3">
    <name type="scientific">Haloplanus aerogenes</name>
    <dbReference type="NCBI Taxonomy" id="660522"/>
    <lineage>
        <taxon>Archaea</taxon>
        <taxon>Methanobacteriati</taxon>
        <taxon>Methanobacteriota</taxon>
        <taxon>Stenosarchaea group</taxon>
        <taxon>Halobacteria</taxon>
        <taxon>Halobacteriales</taxon>
        <taxon>Haloferacaceae</taxon>
        <taxon>Haloplanus</taxon>
    </lineage>
</organism>
<comment type="caution">
    <text evidence="2">The sequence shown here is derived from an EMBL/GenBank/DDBJ whole genome shotgun (WGS) entry which is preliminary data.</text>
</comment>
<proteinExistence type="predicted"/>
<sequence>MAKEPWTEVKSFNMGRTDANPVAFKVFPANVPLMTDVLAENLSGKSVMGSDGTELGMLYNITMNLKTGSLNDLLVSPNEEFPAAESGFEQDEQGRLHVPVSHVQAVKDYIVIDR</sequence>
<protein>
    <submittedName>
        <fullName evidence="2">Sporulation protein YlmC with PRC-barrel domain</fullName>
    </submittedName>
</protein>
<evidence type="ECO:0000259" key="1">
    <source>
        <dbReference type="Pfam" id="PF05239"/>
    </source>
</evidence>
<name>A0A3M0DR93_9EURY</name>
<evidence type="ECO:0000313" key="3">
    <source>
        <dbReference type="Proteomes" id="UP000277326"/>
    </source>
</evidence>
<dbReference type="AlphaFoldDB" id="A0A3M0DR93"/>